<keyword evidence="3" id="KW-1185">Reference proteome</keyword>
<keyword evidence="1" id="KW-0472">Membrane</keyword>
<keyword evidence="1" id="KW-0812">Transmembrane</keyword>
<reference evidence="3" key="1">
    <citation type="journal article" date="2019" name="Int. J. Syst. Evol. Microbiol.">
        <title>The Global Catalogue of Microorganisms (GCM) 10K type strain sequencing project: providing services to taxonomists for standard genome sequencing and annotation.</title>
        <authorList>
            <consortium name="The Broad Institute Genomics Platform"/>
            <consortium name="The Broad Institute Genome Sequencing Center for Infectious Disease"/>
            <person name="Wu L."/>
            <person name="Ma J."/>
        </authorList>
    </citation>
    <scope>NUCLEOTIDE SEQUENCE [LARGE SCALE GENOMIC DNA]</scope>
    <source>
        <strain evidence="3">NBRC 102122</strain>
    </source>
</reference>
<gene>
    <name evidence="2" type="ORF">GCM10007923_63970</name>
</gene>
<keyword evidence="1" id="KW-1133">Transmembrane helix</keyword>
<feature type="transmembrane region" description="Helical" evidence="1">
    <location>
        <begin position="50"/>
        <end position="76"/>
    </location>
</feature>
<evidence type="ECO:0000313" key="3">
    <source>
        <dbReference type="Proteomes" id="UP001156702"/>
    </source>
</evidence>
<name>A0ABQ5ZUW1_9HYPH</name>
<organism evidence="2 3">
    <name type="scientific">Shinella yambaruensis</name>
    <dbReference type="NCBI Taxonomy" id="415996"/>
    <lineage>
        <taxon>Bacteria</taxon>
        <taxon>Pseudomonadati</taxon>
        <taxon>Pseudomonadota</taxon>
        <taxon>Alphaproteobacteria</taxon>
        <taxon>Hyphomicrobiales</taxon>
        <taxon>Rhizobiaceae</taxon>
        <taxon>Shinella</taxon>
    </lineage>
</organism>
<feature type="transmembrane region" description="Helical" evidence="1">
    <location>
        <begin position="20"/>
        <end position="44"/>
    </location>
</feature>
<evidence type="ECO:0000313" key="2">
    <source>
        <dbReference type="EMBL" id="GLR55175.1"/>
    </source>
</evidence>
<comment type="caution">
    <text evidence="2">The sequence shown here is derived from an EMBL/GenBank/DDBJ whole genome shotgun (WGS) entry which is preliminary data.</text>
</comment>
<dbReference type="RefSeq" id="WP_245082886.1">
    <property type="nucleotide sequence ID" value="NZ_BSOP01000071.1"/>
</dbReference>
<sequence>MKYVLHLLHSILSLSRRVIYGVAMLIAVVYLMQSVVLFGLAIFAGQPLPFSSTAVIVLIQAFAVLVFAPMLIDAALRYIERLYRKLA</sequence>
<protein>
    <submittedName>
        <fullName evidence="2">Uncharacterized protein</fullName>
    </submittedName>
</protein>
<proteinExistence type="predicted"/>
<dbReference type="Proteomes" id="UP001156702">
    <property type="component" value="Unassembled WGS sequence"/>
</dbReference>
<evidence type="ECO:0000256" key="1">
    <source>
        <dbReference type="SAM" id="Phobius"/>
    </source>
</evidence>
<dbReference type="EMBL" id="BSOP01000071">
    <property type="protein sequence ID" value="GLR55175.1"/>
    <property type="molecule type" value="Genomic_DNA"/>
</dbReference>
<accession>A0ABQ5ZUW1</accession>